<keyword evidence="3" id="KW-1185">Reference proteome</keyword>
<evidence type="ECO:0000313" key="2">
    <source>
        <dbReference type="EMBL" id="WNM21886.1"/>
    </source>
</evidence>
<accession>A0AA96J810</accession>
<sequence>MKAVRALIIILFICFQGFSQIELPKKTLKIAPVSNPTGEIAPTSSKSISYPSIFDKKDKLLDGVSLLNKKEEETKSVLENEQFESQSKEYTDRMNKKKDGVFDEKYKSDNFLGQFKVGTKTISIACRDHEYPDGDLVRIWLNDKIVVNSMLLDVDFKEVYLELNEGINKIEIEALNQGESGPNTAQFTMYDAKKGIITNNKWNLTTGGKAKLIILKEDGILEEKK</sequence>
<evidence type="ECO:0000313" key="3">
    <source>
        <dbReference type="Proteomes" id="UP001304515"/>
    </source>
</evidence>
<dbReference type="Proteomes" id="UP001304515">
    <property type="component" value="Chromosome"/>
</dbReference>
<dbReference type="KEGG" id="fcj:RN605_00685"/>
<accession>A0AA96J251</accession>
<dbReference type="EMBL" id="CP134878">
    <property type="protein sequence ID" value="WNM17833.1"/>
    <property type="molecule type" value="Genomic_DNA"/>
</dbReference>
<dbReference type="AlphaFoldDB" id="A0AA96J810"/>
<organism evidence="2 3">
    <name type="scientific">Flavobacterium capsici</name>
    <dbReference type="NCBI Taxonomy" id="3075618"/>
    <lineage>
        <taxon>Bacteria</taxon>
        <taxon>Pseudomonadati</taxon>
        <taxon>Bacteroidota</taxon>
        <taxon>Flavobacteriia</taxon>
        <taxon>Flavobacteriales</taxon>
        <taxon>Flavobacteriaceae</taxon>
        <taxon>Flavobacterium</taxon>
    </lineage>
</organism>
<gene>
    <name evidence="2" type="ORF">RN605_00685</name>
    <name evidence="1" type="ORF">RN608_07385</name>
</gene>
<dbReference type="RefSeq" id="WP_313321483.1">
    <property type="nucleotide sequence ID" value="NZ_CP134878.1"/>
</dbReference>
<evidence type="ECO:0008006" key="4">
    <source>
        <dbReference type="Google" id="ProtNLM"/>
    </source>
</evidence>
<name>A0AA96J810_9FLAO</name>
<protein>
    <recommendedName>
        <fullName evidence="4">Secreted protein</fullName>
    </recommendedName>
</protein>
<evidence type="ECO:0000313" key="1">
    <source>
        <dbReference type="EMBL" id="WNM17833.1"/>
    </source>
</evidence>
<reference evidence="2 3" key="1">
    <citation type="submission" date="2023-09" db="EMBL/GenBank/DDBJ databases">
        <title>Flavobacterium sp. a novel bacteria isolate from Pepper rhizosphere.</title>
        <authorList>
            <person name="Peng Y."/>
            <person name="Lee J."/>
        </authorList>
    </citation>
    <scope>NUCLEOTIDE SEQUENCE [LARGE SCALE GENOMIC DNA]</scope>
    <source>
        <strain evidence="1">PMR2A8</strain>
        <strain evidence="2 3">PMTSA4</strain>
    </source>
</reference>
<proteinExistence type="predicted"/>
<dbReference type="EMBL" id="CP134890">
    <property type="protein sequence ID" value="WNM21886.1"/>
    <property type="molecule type" value="Genomic_DNA"/>
</dbReference>